<organism evidence="1">
    <name type="scientific">Hemiselmis andersenii</name>
    <name type="common">Cryptophyte alga</name>
    <dbReference type="NCBI Taxonomy" id="464988"/>
    <lineage>
        <taxon>Eukaryota</taxon>
        <taxon>Cryptophyceae</taxon>
        <taxon>Cryptomonadales</taxon>
        <taxon>Hemiselmidaceae</taxon>
        <taxon>Hemiselmis</taxon>
    </lineage>
</organism>
<evidence type="ECO:0000313" key="1">
    <source>
        <dbReference type="EMBL" id="CAD8741785.1"/>
    </source>
</evidence>
<dbReference type="InterPro" id="IPR006311">
    <property type="entry name" value="TAT_signal"/>
</dbReference>
<proteinExistence type="predicted"/>
<gene>
    <name evidence="1" type="ORF">HAND1043_LOCUS8278</name>
</gene>
<reference evidence="1" key="1">
    <citation type="submission" date="2021-01" db="EMBL/GenBank/DDBJ databases">
        <authorList>
            <person name="Corre E."/>
            <person name="Pelletier E."/>
            <person name="Niang G."/>
            <person name="Scheremetjew M."/>
            <person name="Finn R."/>
            <person name="Kale V."/>
            <person name="Holt S."/>
            <person name="Cochrane G."/>
            <person name="Meng A."/>
            <person name="Brown T."/>
            <person name="Cohen L."/>
        </authorList>
    </citation>
    <scope>NUCLEOTIDE SEQUENCE</scope>
    <source>
        <strain evidence="1">CCMP441</strain>
    </source>
</reference>
<dbReference type="PROSITE" id="PS51318">
    <property type="entry name" value="TAT"/>
    <property type="match status" value="1"/>
</dbReference>
<accession>A0A7S0TS55</accession>
<name>A0A7S0TS55_HEMAN</name>
<dbReference type="EMBL" id="HBFK01013747">
    <property type="protein sequence ID" value="CAD8741785.1"/>
    <property type="molecule type" value="Transcribed_RNA"/>
</dbReference>
<protein>
    <submittedName>
        <fullName evidence="1">Uncharacterized protein</fullName>
    </submittedName>
</protein>
<dbReference type="AlphaFoldDB" id="A0A7S0TS55"/>
<sequence>MAYESLDGTPSRSRRSLLLAALAAAGVVCVVAAVAISGNAQADSAKQSELLTQDLVLFKMEPPPEPWSPPENLWLYWGDAPNKRFGHSGDNVRHLIKLGRIAGGEFRDPHFLMDFGSQTFRDLSEACCSALIMAPMKNSFPIYNAQSNVAQRMRNFVANGNHMILTGGSLVSIEFINRYFYYNIQPESTQGTFKGSGYGNWSPGPFRKLINDDLPSVYKLTPDTLYQDYTTVSSMALRSLPSGTTVLYMTPHSSPVFAIKFCQRLSEKHGEPPIKTVPRDCARHAKRGFPCSCGTITYIGYDWHYDQTAEAWDKVMLAAVEYQSDSDVSATMTPNCPIPKKVVEDPHAPKPPPACS</sequence>